<dbReference type="InterPro" id="IPR036603">
    <property type="entry name" value="RBP11-like"/>
</dbReference>
<keyword evidence="1" id="KW-0240">DNA-directed RNA polymerase</keyword>
<dbReference type="PROSITE" id="PS00446">
    <property type="entry name" value="RNA_POL_D_30KD"/>
    <property type="match status" value="1"/>
</dbReference>
<sequence>MDYDPMIMDDAEALGPVVKISQADSVRVKWELSNTDMSFANSLRRVMLAEIPTIAIDLVEIEENSTVLADEFIAHRLGLLPLNAEGVESLLYSRDCDCDGCCEHCSVRLTLHAKCTGDENMHVFARDLVPTGDRINQVLGTPVITDSEGLGPLILKLRPGQEIKLECIAKKGIAKEHAKWAPSAAIGFEYDPHNKLHHLDLWYESDPKAEWPPSEYAAWEEPPQEGEPFDYDAVPNRFYFNVETAGPLPPDVIISEGIKVLQQKLAGLIHELADEGGDGGVNGGGYNGGGPRSPEYGAGAGVDGFNGGGVHNTLWRRRRRESERVGWRRGGDGIWDDAVRGGEQLVVRGTLARRGGGLLTT</sequence>
<dbReference type="Pfam" id="PF01000">
    <property type="entry name" value="RNA_pol_A_bac"/>
    <property type="match status" value="1"/>
</dbReference>
<comment type="similarity">
    <text evidence="3">Belongs to the archaeal Rpo3/eukaryotic RPB3 RNA polymerase subunit family.</text>
</comment>
<dbReference type="InterPro" id="IPR001514">
    <property type="entry name" value="DNA-dir_RNA_pol_30-40kDasu_CS"/>
</dbReference>
<dbReference type="Gene3D" id="2.170.120.12">
    <property type="entry name" value="DNA-directed RNA polymerase, insert domain"/>
    <property type="match status" value="1"/>
</dbReference>
<reference evidence="5 6" key="1">
    <citation type="journal article" date="2024" name="Commun. Biol.">
        <title>Comparative genomic analysis of thermophilic fungi reveals convergent evolutionary adaptations and gene losses.</title>
        <authorList>
            <person name="Steindorff A.S."/>
            <person name="Aguilar-Pontes M.V."/>
            <person name="Robinson A.J."/>
            <person name="Andreopoulos B."/>
            <person name="LaButti K."/>
            <person name="Kuo A."/>
            <person name="Mondo S."/>
            <person name="Riley R."/>
            <person name="Otillar R."/>
            <person name="Haridas S."/>
            <person name="Lipzen A."/>
            <person name="Grimwood J."/>
            <person name="Schmutz J."/>
            <person name="Clum A."/>
            <person name="Reid I.D."/>
            <person name="Moisan M.C."/>
            <person name="Butler G."/>
            <person name="Nguyen T.T.M."/>
            <person name="Dewar K."/>
            <person name="Conant G."/>
            <person name="Drula E."/>
            <person name="Henrissat B."/>
            <person name="Hansel C."/>
            <person name="Singer S."/>
            <person name="Hutchinson M.I."/>
            <person name="de Vries R.P."/>
            <person name="Natvig D.O."/>
            <person name="Powell A.J."/>
            <person name="Tsang A."/>
            <person name="Grigoriev I.V."/>
        </authorList>
    </citation>
    <scope>NUCLEOTIDE SEQUENCE [LARGE SCALE GENOMIC DNA]</scope>
    <source>
        <strain evidence="5 6">ATCC 22073</strain>
    </source>
</reference>
<keyword evidence="6" id="KW-1185">Reference proteome</keyword>
<proteinExistence type="inferred from homology"/>
<evidence type="ECO:0000256" key="1">
    <source>
        <dbReference type="ARBA" id="ARBA00022478"/>
    </source>
</evidence>
<evidence type="ECO:0000256" key="2">
    <source>
        <dbReference type="ARBA" id="ARBA00023163"/>
    </source>
</evidence>
<comment type="caution">
    <text evidence="5">The sequence shown here is derived from an EMBL/GenBank/DDBJ whole genome shotgun (WGS) entry which is preliminary data.</text>
</comment>
<dbReference type="CDD" id="cd07031">
    <property type="entry name" value="RNAP_II_RPB3"/>
    <property type="match status" value="1"/>
</dbReference>
<feature type="domain" description="DNA-directed RNA polymerase RpoA/D/Rpb3-type" evidence="4">
    <location>
        <begin position="27"/>
        <end position="271"/>
    </location>
</feature>
<dbReference type="InterPro" id="IPR036643">
    <property type="entry name" value="RNApol_insert_sf"/>
</dbReference>
<dbReference type="PANTHER" id="PTHR11800">
    <property type="entry name" value="DNA-DIRECTED RNA POLYMERASE"/>
    <property type="match status" value="1"/>
</dbReference>
<dbReference type="PANTHER" id="PTHR11800:SF2">
    <property type="entry name" value="DNA-DIRECTED RNA POLYMERASE II SUBUNIT RPB3"/>
    <property type="match status" value="1"/>
</dbReference>
<protein>
    <recommendedName>
        <fullName evidence="4">DNA-directed RNA polymerase RpoA/D/Rpb3-type domain-containing protein</fullName>
    </recommendedName>
</protein>
<evidence type="ECO:0000259" key="4">
    <source>
        <dbReference type="SMART" id="SM00662"/>
    </source>
</evidence>
<evidence type="ECO:0000313" key="5">
    <source>
        <dbReference type="EMBL" id="KAL2265722.1"/>
    </source>
</evidence>
<organism evidence="5 6">
    <name type="scientific">Remersonia thermophila</name>
    <dbReference type="NCBI Taxonomy" id="72144"/>
    <lineage>
        <taxon>Eukaryota</taxon>
        <taxon>Fungi</taxon>
        <taxon>Dikarya</taxon>
        <taxon>Ascomycota</taxon>
        <taxon>Pezizomycotina</taxon>
        <taxon>Sordariomycetes</taxon>
        <taxon>Sordariomycetidae</taxon>
        <taxon>Sordariales</taxon>
        <taxon>Sordariales incertae sedis</taxon>
        <taxon>Remersonia</taxon>
    </lineage>
</organism>
<dbReference type="EMBL" id="JAZGUE010000006">
    <property type="protein sequence ID" value="KAL2265722.1"/>
    <property type="molecule type" value="Genomic_DNA"/>
</dbReference>
<dbReference type="InterPro" id="IPR022842">
    <property type="entry name" value="RNAP_Rpo3/Rpb3/RPAC1"/>
</dbReference>
<dbReference type="InterPro" id="IPR050518">
    <property type="entry name" value="Rpo3/RPB3_RNA_Pol_subunit"/>
</dbReference>
<name>A0ABR4D619_9PEZI</name>
<evidence type="ECO:0000256" key="3">
    <source>
        <dbReference type="ARBA" id="ARBA00025804"/>
    </source>
</evidence>
<dbReference type="RefSeq" id="XP_070864449.1">
    <property type="nucleotide sequence ID" value="XM_071013576.1"/>
</dbReference>
<dbReference type="Pfam" id="PF01193">
    <property type="entry name" value="RNA_pol_L"/>
    <property type="match status" value="1"/>
</dbReference>
<dbReference type="InterPro" id="IPR011262">
    <property type="entry name" value="DNA-dir_RNA_pol_insert"/>
</dbReference>
<dbReference type="InterPro" id="IPR011263">
    <property type="entry name" value="DNA-dir_RNA_pol_RpoA/D/Rpb3"/>
</dbReference>
<dbReference type="Gene3D" id="3.30.1360.10">
    <property type="entry name" value="RNA polymerase, RBP11-like subunit"/>
    <property type="match status" value="1"/>
</dbReference>
<dbReference type="SMART" id="SM00662">
    <property type="entry name" value="RPOLD"/>
    <property type="match status" value="1"/>
</dbReference>
<keyword evidence="2" id="KW-0804">Transcription</keyword>
<dbReference type="Proteomes" id="UP001600064">
    <property type="component" value="Unassembled WGS sequence"/>
</dbReference>
<accession>A0ABR4D619</accession>
<dbReference type="SUPFAM" id="SSF56553">
    <property type="entry name" value="Insert subdomain of RNA polymerase alpha subunit"/>
    <property type="match status" value="1"/>
</dbReference>
<dbReference type="SUPFAM" id="SSF55257">
    <property type="entry name" value="RBP11-like subunits of RNA polymerase"/>
    <property type="match status" value="1"/>
</dbReference>
<dbReference type="GeneID" id="98128220"/>
<evidence type="ECO:0000313" key="6">
    <source>
        <dbReference type="Proteomes" id="UP001600064"/>
    </source>
</evidence>
<gene>
    <name evidence="5" type="ORF">VTJ83DRAFT_6822</name>
</gene>
<dbReference type="HAMAP" id="MF_00320">
    <property type="entry name" value="RNApol_arch_Rpo3"/>
    <property type="match status" value="1"/>
</dbReference>